<protein>
    <recommendedName>
        <fullName evidence="3">Restriction endonuclease</fullName>
    </recommendedName>
</protein>
<evidence type="ECO:0000313" key="2">
    <source>
        <dbReference type="Proteomes" id="UP000183812"/>
    </source>
</evidence>
<name>A0A1G7PKR5_RHOCA</name>
<reference evidence="1 2" key="1">
    <citation type="submission" date="2016-10" db="EMBL/GenBank/DDBJ databases">
        <authorList>
            <person name="de Groot N.N."/>
        </authorList>
    </citation>
    <scope>NUCLEOTIDE SEQUENCE [LARGE SCALE GENOMIC DNA]</scope>
    <source>
        <strain evidence="2">DSM 938 / 37b4</strain>
    </source>
</reference>
<organism evidence="1 2">
    <name type="scientific">Rhodobacter capsulatus</name>
    <name type="common">Rhodopseudomonas capsulata</name>
    <dbReference type="NCBI Taxonomy" id="1061"/>
    <lineage>
        <taxon>Bacteria</taxon>
        <taxon>Pseudomonadati</taxon>
        <taxon>Pseudomonadota</taxon>
        <taxon>Alphaproteobacteria</taxon>
        <taxon>Rhodobacterales</taxon>
        <taxon>Rhodobacter group</taxon>
        <taxon>Rhodobacter</taxon>
    </lineage>
</organism>
<evidence type="ECO:0000313" key="1">
    <source>
        <dbReference type="EMBL" id="SDF86905.1"/>
    </source>
</evidence>
<dbReference type="AlphaFoldDB" id="A0A1G7PKR5"/>
<dbReference type="EMBL" id="FNAY01000019">
    <property type="protein sequence ID" value="SDF86905.1"/>
    <property type="molecule type" value="Genomic_DNA"/>
</dbReference>
<dbReference type="Proteomes" id="UP000183812">
    <property type="component" value="Unassembled WGS sequence"/>
</dbReference>
<dbReference type="RefSeq" id="WP_081348928.1">
    <property type="nucleotide sequence ID" value="NZ_CP119563.1"/>
</dbReference>
<evidence type="ECO:0008006" key="3">
    <source>
        <dbReference type="Google" id="ProtNLM"/>
    </source>
</evidence>
<accession>A0A1G7PKR5</accession>
<sequence length="312" mass="34211">MRVSDMMKPDGRVFLKSEWGQISDDWPCVSFTKRSVGDRLRREFVAGRDILIYVGTTSTEMTRLPEHRSRLISAVAIEPNQILETRKIVPPDIWANSNAQWGDRWPHSMAVVAAANMVGPPYPPAHGVIPTAYRSFSEIANRGDVVEAVDVERDAVMALEIDPIALTLREDVQAYLELRSSVSKEIDSSVKQDAYRMAMLIIERAKSGGEIGVKINPLRSAPNLSELNALLIRKWGEQAGQCALCGGALTVGGGNKMLQPSADRTDSANGAYDDANTAITHLACNLAKNKYGMDDFEDWLSVLRGVDLQPGG</sequence>
<dbReference type="OrthoDB" id="8453399at2"/>
<gene>
    <name evidence="1" type="ORF">SAMN04244550_02995</name>
</gene>
<proteinExistence type="predicted"/>